<organism evidence="3 4">
    <name type="scientific">Thelonectria olida</name>
    <dbReference type="NCBI Taxonomy" id="1576542"/>
    <lineage>
        <taxon>Eukaryota</taxon>
        <taxon>Fungi</taxon>
        <taxon>Dikarya</taxon>
        <taxon>Ascomycota</taxon>
        <taxon>Pezizomycotina</taxon>
        <taxon>Sordariomycetes</taxon>
        <taxon>Hypocreomycetidae</taxon>
        <taxon>Hypocreales</taxon>
        <taxon>Nectriaceae</taxon>
        <taxon>Thelonectria</taxon>
    </lineage>
</organism>
<feature type="region of interest" description="Disordered" evidence="1">
    <location>
        <begin position="130"/>
        <end position="158"/>
    </location>
</feature>
<comment type="caution">
    <text evidence="3">The sequence shown here is derived from an EMBL/GenBank/DDBJ whole genome shotgun (WGS) entry which is preliminary data.</text>
</comment>
<proteinExistence type="predicted"/>
<dbReference type="Proteomes" id="UP000777438">
    <property type="component" value="Unassembled WGS sequence"/>
</dbReference>
<dbReference type="InterPro" id="IPR036770">
    <property type="entry name" value="Ankyrin_rpt-contain_sf"/>
</dbReference>
<evidence type="ECO:0008006" key="5">
    <source>
        <dbReference type="Google" id="ProtNLM"/>
    </source>
</evidence>
<keyword evidence="2" id="KW-0732">Signal</keyword>
<evidence type="ECO:0000256" key="1">
    <source>
        <dbReference type="SAM" id="MobiDB-lite"/>
    </source>
</evidence>
<dbReference type="OrthoDB" id="20872at2759"/>
<feature type="chain" id="PRO_5040391771" description="Ankyrin repeat protein" evidence="2">
    <location>
        <begin position="24"/>
        <end position="217"/>
    </location>
</feature>
<evidence type="ECO:0000256" key="2">
    <source>
        <dbReference type="SAM" id="SignalP"/>
    </source>
</evidence>
<evidence type="ECO:0000313" key="4">
    <source>
        <dbReference type="Proteomes" id="UP000777438"/>
    </source>
</evidence>
<feature type="signal peptide" evidence="2">
    <location>
        <begin position="1"/>
        <end position="23"/>
    </location>
</feature>
<dbReference type="SUPFAM" id="SSF48403">
    <property type="entry name" value="Ankyrin repeat"/>
    <property type="match status" value="1"/>
</dbReference>
<name>A0A9P8VWT7_9HYPO</name>
<dbReference type="Gene3D" id="1.25.40.20">
    <property type="entry name" value="Ankyrin repeat-containing domain"/>
    <property type="match status" value="1"/>
</dbReference>
<reference evidence="3 4" key="1">
    <citation type="journal article" date="2021" name="Nat. Commun.">
        <title>Genetic determinants of endophytism in the Arabidopsis root mycobiome.</title>
        <authorList>
            <person name="Mesny F."/>
            <person name="Miyauchi S."/>
            <person name="Thiergart T."/>
            <person name="Pickel B."/>
            <person name="Atanasova L."/>
            <person name="Karlsson M."/>
            <person name="Huettel B."/>
            <person name="Barry K.W."/>
            <person name="Haridas S."/>
            <person name="Chen C."/>
            <person name="Bauer D."/>
            <person name="Andreopoulos W."/>
            <person name="Pangilinan J."/>
            <person name="LaButti K."/>
            <person name="Riley R."/>
            <person name="Lipzen A."/>
            <person name="Clum A."/>
            <person name="Drula E."/>
            <person name="Henrissat B."/>
            <person name="Kohler A."/>
            <person name="Grigoriev I.V."/>
            <person name="Martin F.M."/>
            <person name="Hacquard S."/>
        </authorList>
    </citation>
    <scope>NUCLEOTIDE SEQUENCE [LARGE SCALE GENOMIC DNA]</scope>
    <source>
        <strain evidence="3 4">MPI-CAGE-CH-0241</strain>
    </source>
</reference>
<accession>A0A9P8VWT7</accession>
<dbReference type="EMBL" id="JAGPYM010000022">
    <property type="protein sequence ID" value="KAH6883940.1"/>
    <property type="molecule type" value="Genomic_DNA"/>
</dbReference>
<keyword evidence="4" id="KW-1185">Reference proteome</keyword>
<protein>
    <recommendedName>
        <fullName evidence="5">Ankyrin repeat protein</fullName>
    </recommendedName>
</protein>
<gene>
    <name evidence="3" type="ORF">B0T10DRAFT_580067</name>
</gene>
<dbReference type="AlphaFoldDB" id="A0A9P8VWT7"/>
<sequence length="217" mass="23330">MAETVGLAVRVIAIIELSAKVSALCLDYSTVNATGMVLAGCVASPCEQALADMPVTSVSDALLVFLEGGIVVRHLGRNIAQHGIRDRALIWCNKFVDITVGERWVEGKEPARGGLPRYSSTPGCSMINKKPATGDDALHSVARSTSSSRGWRRRPLQGSLRAEPLATTSVVTLRDERRSPLSRAVENENRNAVELLLKYGARPGFYGDNPYTPLGLA</sequence>
<evidence type="ECO:0000313" key="3">
    <source>
        <dbReference type="EMBL" id="KAH6883940.1"/>
    </source>
</evidence>